<dbReference type="PROSITE" id="PS50848">
    <property type="entry name" value="START"/>
    <property type="match status" value="1"/>
</dbReference>
<evidence type="ECO:0008006" key="8">
    <source>
        <dbReference type="Google" id="ProtNLM"/>
    </source>
</evidence>
<dbReference type="SUPFAM" id="SSF55961">
    <property type="entry name" value="Bet v1-like"/>
    <property type="match status" value="1"/>
</dbReference>
<dbReference type="PROSITE" id="PS50238">
    <property type="entry name" value="RHOGAP"/>
    <property type="match status" value="1"/>
</dbReference>
<dbReference type="SMART" id="SM00234">
    <property type="entry name" value="START"/>
    <property type="match status" value="1"/>
</dbReference>
<evidence type="ECO:0000259" key="5">
    <source>
        <dbReference type="PROSITE" id="PS50848"/>
    </source>
</evidence>
<proteinExistence type="predicted"/>
<dbReference type="GO" id="GO:0035023">
    <property type="term" value="P:regulation of Rho protein signal transduction"/>
    <property type="evidence" value="ECO:0007669"/>
    <property type="project" value="TreeGrafter"/>
</dbReference>
<feature type="region of interest" description="Disordered" evidence="3">
    <location>
        <begin position="158"/>
        <end position="231"/>
    </location>
</feature>
<dbReference type="SMART" id="SM00324">
    <property type="entry name" value="RhoGAP"/>
    <property type="match status" value="1"/>
</dbReference>
<feature type="compositionally biased region" description="Polar residues" evidence="3">
    <location>
        <begin position="175"/>
        <end position="194"/>
    </location>
</feature>
<dbReference type="Pfam" id="PF01852">
    <property type="entry name" value="START"/>
    <property type="match status" value="1"/>
</dbReference>
<keyword evidence="2" id="KW-0597">Phosphoprotein</keyword>
<organism evidence="6 7">
    <name type="scientific">Pinctada imbricata</name>
    <name type="common">Atlantic pearl-oyster</name>
    <name type="synonym">Pinctada martensii</name>
    <dbReference type="NCBI Taxonomy" id="66713"/>
    <lineage>
        <taxon>Eukaryota</taxon>
        <taxon>Metazoa</taxon>
        <taxon>Spiralia</taxon>
        <taxon>Lophotrochozoa</taxon>
        <taxon>Mollusca</taxon>
        <taxon>Bivalvia</taxon>
        <taxon>Autobranchia</taxon>
        <taxon>Pteriomorphia</taxon>
        <taxon>Pterioida</taxon>
        <taxon>Pterioidea</taxon>
        <taxon>Pteriidae</taxon>
        <taxon>Pinctada</taxon>
    </lineage>
</organism>
<dbReference type="Gene3D" id="3.30.530.20">
    <property type="match status" value="1"/>
</dbReference>
<dbReference type="FunFam" id="3.30.530.20:FF:000009">
    <property type="entry name" value="StAR related lipid transfer domain containing 13"/>
    <property type="match status" value="1"/>
</dbReference>
<reference evidence="6" key="1">
    <citation type="submission" date="2019-08" db="EMBL/GenBank/DDBJ databases">
        <title>The improved chromosome-level genome for the pearl oyster Pinctada fucata martensii using PacBio sequencing and Hi-C.</title>
        <authorList>
            <person name="Zheng Z."/>
        </authorList>
    </citation>
    <scope>NUCLEOTIDE SEQUENCE</scope>
    <source>
        <strain evidence="6">ZZ-2019</strain>
        <tissue evidence="6">Adductor muscle</tissue>
    </source>
</reference>
<evidence type="ECO:0000313" key="6">
    <source>
        <dbReference type="EMBL" id="KAK3099831.1"/>
    </source>
</evidence>
<evidence type="ECO:0000256" key="2">
    <source>
        <dbReference type="ARBA" id="ARBA00022553"/>
    </source>
</evidence>
<dbReference type="GO" id="GO:0008289">
    <property type="term" value="F:lipid binding"/>
    <property type="evidence" value="ECO:0007669"/>
    <property type="project" value="InterPro"/>
</dbReference>
<dbReference type="CDD" id="cd09538">
    <property type="entry name" value="SAM_DLC1_2-like"/>
    <property type="match status" value="1"/>
</dbReference>
<evidence type="ECO:0000313" key="7">
    <source>
        <dbReference type="Proteomes" id="UP001186944"/>
    </source>
</evidence>
<dbReference type="Gene3D" id="1.10.287.2070">
    <property type="match status" value="1"/>
</dbReference>
<dbReference type="Gene3D" id="1.10.555.10">
    <property type="entry name" value="Rho GTPase activation protein"/>
    <property type="match status" value="1"/>
</dbReference>
<dbReference type="InterPro" id="IPR000198">
    <property type="entry name" value="RhoGAP_dom"/>
</dbReference>
<name>A0AA89C8Q6_PINIB</name>
<dbReference type="InterPro" id="IPR002913">
    <property type="entry name" value="START_lipid-bd_dom"/>
</dbReference>
<dbReference type="PANTHER" id="PTHR12659:SF7">
    <property type="entry name" value="CROSSVEINLESS C, ISOFORM C"/>
    <property type="match status" value="1"/>
</dbReference>
<evidence type="ECO:0000256" key="1">
    <source>
        <dbReference type="ARBA" id="ARBA00022468"/>
    </source>
</evidence>
<feature type="domain" description="START" evidence="5">
    <location>
        <begin position="927"/>
        <end position="1110"/>
    </location>
</feature>
<dbReference type="GO" id="GO:0007165">
    <property type="term" value="P:signal transduction"/>
    <property type="evidence" value="ECO:0007669"/>
    <property type="project" value="InterPro"/>
</dbReference>
<dbReference type="CDD" id="cd08869">
    <property type="entry name" value="START_RhoGAP"/>
    <property type="match status" value="1"/>
</dbReference>
<dbReference type="InterPro" id="IPR023393">
    <property type="entry name" value="START-like_dom_sf"/>
</dbReference>
<evidence type="ECO:0000259" key="4">
    <source>
        <dbReference type="PROSITE" id="PS50238"/>
    </source>
</evidence>
<evidence type="ECO:0000256" key="3">
    <source>
        <dbReference type="SAM" id="MobiDB-lite"/>
    </source>
</evidence>
<dbReference type="SUPFAM" id="SSF47769">
    <property type="entry name" value="SAM/Pointed domain"/>
    <property type="match status" value="1"/>
</dbReference>
<accession>A0AA89C8Q6</accession>
<keyword evidence="1" id="KW-0343">GTPase activation</keyword>
<feature type="domain" description="Rho-GAP" evidence="4">
    <location>
        <begin position="690"/>
        <end position="897"/>
    </location>
</feature>
<dbReference type="EMBL" id="VSWD01000006">
    <property type="protein sequence ID" value="KAK3099831.1"/>
    <property type="molecule type" value="Genomic_DNA"/>
</dbReference>
<sequence>MEISKMAAFKLLSDCLNRKLVTCAKKEGIETGGSLCSRSQSGNSLNSCRSNHRTILTAQEIEAVEACRWLKEAGFPQYAQMYEDAQFPVDVSAVEKEHDFLDRESMQPLVRRLSTLNKCAVMRIGTPAKKTGEDSDDEDQCALSDKWKYQHNIRRWSRKDLNSPDSDGQPLSPVKPSSSNDSLLTDQNSSSETGDSPVLDTKMRHNTPANDDYFGVKSSTPAESELVQRSLSPRLRRAASERIKGAKNFLKRMESFKSRKTRRIHRNGGNVEISGPVVTDKANMQEKIRHLNCKELSPSSETAPSPISGNTETTVVSADINLNNNTEESVPEPWSDDATNYKPLSKSVSSSESALLKEISDTSSAYLSANQDVTVATLSNSGTLPSNTTSSRRQLDSRLNQSDNDLTYFVLPSDHKPGSFPKVLKSGYLETEEGHGINLRTGSFNLGSEKPDINANTTPVKRRVSAGARVSANRASIYDNVEPEENLEHAHQELDMILQKLFQDINGLNKAIYGEDAEELSPPSSLHTSTATVTSPSPSGQLDTEGDDSLPGTDDHDVTSGTVSSTDSSDHDIHVEDLSHDDSAENIVCRERRDSGVGSSLTRAPSERRRYRIRWHSFQKSHRPSFGSRNHQISNLSICQIMVLQKLCLCRLTGLIEKYSPNRSGWTWSVPRFMKRHKVPDYSDKNVFGVPLLVTLQRTGQPLPQCMLHAMRYLRRTAKEAVGIFRKSGVRSRIQKLKNEVEGNPEMVNFEDLQAYDVADLLKQYFRELPECLLTNKLSEIFINIFIYLPLDQRVEALQTATVLLPDENREVLQSLLLFLADISQDASEHQMTASNLAVCFAPSLFNMSGTKCVTQSPSPRRARKNLAGVPDARELQEQKAAHECLTTMILECKKLFTIPNGMMSKCRFSYIEQGDPVSLDEFNKRSEDEDAGYQTYCENAIQALLKESRDKFKGWMSVSMATDVDVSYKKVADGHPLRLWKCSTEVEAPPEIVLDRVKDERHVWDEDLVRWSSLEKLDNCTEVFEYSRNSMAPHPCRDFCVLRSWRTDLPKGSCALISTSVEHPKVDLSGTIQGVILVSHFLIEPCGSGKSRITHISRVDMRGRTPEWYKKAYGHICVGLVERIRDSLKQTTEGPESVV</sequence>
<feature type="compositionally biased region" description="Low complexity" evidence="3">
    <location>
        <begin position="528"/>
        <end position="539"/>
    </location>
</feature>
<dbReference type="Proteomes" id="UP001186944">
    <property type="component" value="Unassembled WGS sequence"/>
</dbReference>
<dbReference type="InterPro" id="IPR008936">
    <property type="entry name" value="Rho_GTPase_activation_prot"/>
</dbReference>
<keyword evidence="7" id="KW-1185">Reference proteome</keyword>
<dbReference type="GO" id="GO:0005096">
    <property type="term" value="F:GTPase activator activity"/>
    <property type="evidence" value="ECO:0007669"/>
    <property type="project" value="UniProtKB-KW"/>
</dbReference>
<feature type="compositionally biased region" description="Basic and acidic residues" evidence="3">
    <location>
        <begin position="568"/>
        <end position="595"/>
    </location>
</feature>
<dbReference type="AlphaFoldDB" id="A0AA89C8Q6"/>
<comment type="caution">
    <text evidence="6">The sequence shown here is derived from an EMBL/GenBank/DDBJ whole genome shotgun (WGS) entry which is preliminary data.</text>
</comment>
<dbReference type="InterPro" id="IPR013761">
    <property type="entry name" value="SAM/pointed_sf"/>
</dbReference>
<dbReference type="GO" id="GO:0030036">
    <property type="term" value="P:actin cytoskeleton organization"/>
    <property type="evidence" value="ECO:0007669"/>
    <property type="project" value="TreeGrafter"/>
</dbReference>
<gene>
    <name evidence="6" type="ORF">FSP39_010437</name>
</gene>
<dbReference type="SUPFAM" id="SSF48350">
    <property type="entry name" value="GTPase activation domain, GAP"/>
    <property type="match status" value="1"/>
</dbReference>
<protein>
    <recommendedName>
        <fullName evidence="8">Rho GTPase-activating protein 7</fullName>
    </recommendedName>
</protein>
<feature type="region of interest" description="Disordered" evidence="3">
    <location>
        <begin position="517"/>
        <end position="605"/>
    </location>
</feature>
<dbReference type="PANTHER" id="PTHR12659">
    <property type="entry name" value="RHO-TYPE GTPASE ACTIVATING PROTEIN"/>
    <property type="match status" value="1"/>
</dbReference>
<dbReference type="Pfam" id="PF00620">
    <property type="entry name" value="RhoGAP"/>
    <property type="match status" value="1"/>
</dbReference>